<dbReference type="SUPFAM" id="SSF53187">
    <property type="entry name" value="Zn-dependent exopeptidases"/>
    <property type="match status" value="1"/>
</dbReference>
<dbReference type="InterPro" id="IPR050753">
    <property type="entry name" value="Peptidase_M14_domain"/>
</dbReference>
<dbReference type="GO" id="GO:0005615">
    <property type="term" value="C:extracellular space"/>
    <property type="evidence" value="ECO:0007669"/>
    <property type="project" value="TreeGrafter"/>
</dbReference>
<evidence type="ECO:0000313" key="1">
    <source>
        <dbReference type="EMBL" id="KRT86412.1"/>
    </source>
</evidence>
<dbReference type="PANTHER" id="PTHR11532">
    <property type="entry name" value="PROTEASE M14 CARBOXYPEPTIDASE"/>
    <property type="match status" value="1"/>
</dbReference>
<feature type="non-terminal residue" evidence="1">
    <location>
        <position position="343"/>
    </location>
</feature>
<dbReference type="AlphaFoldDB" id="A0A0T6BGE8"/>
<dbReference type="OrthoDB" id="10249045at2759"/>
<organism evidence="1 2">
    <name type="scientific">Oryctes borbonicus</name>
    <dbReference type="NCBI Taxonomy" id="1629725"/>
    <lineage>
        <taxon>Eukaryota</taxon>
        <taxon>Metazoa</taxon>
        <taxon>Ecdysozoa</taxon>
        <taxon>Arthropoda</taxon>
        <taxon>Hexapoda</taxon>
        <taxon>Insecta</taxon>
        <taxon>Pterygota</taxon>
        <taxon>Neoptera</taxon>
        <taxon>Endopterygota</taxon>
        <taxon>Coleoptera</taxon>
        <taxon>Polyphaga</taxon>
        <taxon>Scarabaeiformia</taxon>
        <taxon>Scarabaeidae</taxon>
        <taxon>Dynastinae</taxon>
        <taxon>Oryctes</taxon>
    </lineage>
</organism>
<dbReference type="Pfam" id="PF13620">
    <property type="entry name" value="CarboxypepD_reg"/>
    <property type="match status" value="2"/>
</dbReference>
<dbReference type="GO" id="GO:0004181">
    <property type="term" value="F:metallocarboxypeptidase activity"/>
    <property type="evidence" value="ECO:0007669"/>
    <property type="project" value="TreeGrafter"/>
</dbReference>
<accession>A0A0T6BGE8</accession>
<gene>
    <name evidence="1" type="ORF">AMK59_366</name>
</gene>
<dbReference type="SUPFAM" id="SSF49464">
    <property type="entry name" value="Carboxypeptidase regulatory domain-like"/>
    <property type="match status" value="2"/>
</dbReference>
<reference evidence="1 2" key="1">
    <citation type="submission" date="2015-09" db="EMBL/GenBank/DDBJ databases">
        <title>Draft genome of the scarab beetle Oryctes borbonicus.</title>
        <authorList>
            <person name="Meyer J.M."/>
            <person name="Markov G.V."/>
            <person name="Baskaran P."/>
            <person name="Herrmann M."/>
            <person name="Sommer R.J."/>
            <person name="Roedelsperger C."/>
        </authorList>
    </citation>
    <scope>NUCLEOTIDE SEQUENCE [LARGE SCALE GENOMIC DNA]</scope>
    <source>
        <strain evidence="1">OB123</strain>
        <tissue evidence="1">Whole animal</tissue>
    </source>
</reference>
<proteinExistence type="predicted"/>
<dbReference type="Gene3D" id="3.40.630.10">
    <property type="entry name" value="Zn peptidases"/>
    <property type="match status" value="1"/>
</dbReference>
<keyword evidence="2" id="KW-1185">Reference proteome</keyword>
<dbReference type="EMBL" id="LJIG01000528">
    <property type="protein sequence ID" value="KRT86412.1"/>
    <property type="molecule type" value="Genomic_DNA"/>
</dbReference>
<sequence>MPGNNRANNYTCNNITADFKQIGEQIMSVGNRNNGNLQNRILTAFKHMLLDENFDLIINLEGGSRGLIYPKVEDAIDIYEMFAEIYKKHMKVKETCPENILATDDTITDFMYHEYDTPIYTATVSCCEYPAVENLPFIWRESLDALKSLLGIVKTGIQGFVRDTKNALMKNATISVKGINKLYEVTKTSAFYKIILPTGDYEIEFNCHGYKSITRPIKIVQDQLQILNITLEAGSGQSSYESLELNESREPTIKPTSSFIGIEGYVLDGLNHPIDHAEIVVVEPNITLYSNKEGKYMKELSAGKYTIKASASEYRPNVKYVEVNNVTNFPKIVMFTLHRDEHI</sequence>
<name>A0A0T6BGE8_9SCAR</name>
<dbReference type="GO" id="GO:0006518">
    <property type="term" value="P:peptide metabolic process"/>
    <property type="evidence" value="ECO:0007669"/>
    <property type="project" value="TreeGrafter"/>
</dbReference>
<comment type="caution">
    <text evidence="1">The sequence shown here is derived from an EMBL/GenBank/DDBJ whole genome shotgun (WGS) entry which is preliminary data.</text>
</comment>
<dbReference type="PANTHER" id="PTHR11532:SF84">
    <property type="entry name" value="CARBOXYPEPTIDASE M"/>
    <property type="match status" value="1"/>
</dbReference>
<protein>
    <recommendedName>
        <fullName evidence="3">Carboxypeptidase regulatory-like domain-containing protein</fullName>
    </recommendedName>
</protein>
<evidence type="ECO:0000313" key="2">
    <source>
        <dbReference type="Proteomes" id="UP000051574"/>
    </source>
</evidence>
<dbReference type="InterPro" id="IPR008969">
    <property type="entry name" value="CarboxyPept-like_regulatory"/>
</dbReference>
<dbReference type="GO" id="GO:0016485">
    <property type="term" value="P:protein processing"/>
    <property type="evidence" value="ECO:0007669"/>
    <property type="project" value="TreeGrafter"/>
</dbReference>
<dbReference type="Gene3D" id="2.60.40.1120">
    <property type="entry name" value="Carboxypeptidase-like, regulatory domain"/>
    <property type="match status" value="2"/>
</dbReference>
<evidence type="ECO:0008006" key="3">
    <source>
        <dbReference type="Google" id="ProtNLM"/>
    </source>
</evidence>
<dbReference type="Proteomes" id="UP000051574">
    <property type="component" value="Unassembled WGS sequence"/>
</dbReference>